<dbReference type="GO" id="GO:0005634">
    <property type="term" value="C:nucleus"/>
    <property type="evidence" value="ECO:0007669"/>
    <property type="project" value="TreeGrafter"/>
</dbReference>
<evidence type="ECO:0000313" key="4">
    <source>
        <dbReference type="Proteomes" id="UP000675881"/>
    </source>
</evidence>
<dbReference type="GO" id="GO:0000977">
    <property type="term" value="F:RNA polymerase II transcription regulatory region sequence-specific DNA binding"/>
    <property type="evidence" value="ECO:0007669"/>
    <property type="project" value="TreeGrafter"/>
</dbReference>
<gene>
    <name evidence="3" type="ORF">LSAA_14550</name>
</gene>
<sequence length="763" mass="85035">MFIVLRDISKKRRAHTPNRPGVLHSKCPWEAVLTGTRVVKIIYNIILSITLDKRHHILNMVEQFAFMQHTLLLQNIRLPTPIPCSSGSNHHGASSFIEKKVNNCPTCVAFSELCCQNESGRALFYEFLDVNTTNYLWDCKLGDAIQSMRYQGYICPGILVTMTSSSNLEIIIDAWKRRVINSPTNTRITQVGLSGGCTIKPVLQSHCISLPDILCLILAKLKGSNKCANIDKLCSIVESDWAGSSRTENLRETIHSTLGQLIKQRRVYYTGNSGYFLVDSLGGNNSSTSFGNRLNRLRHSLRISTSPPSRKCVENKECQTSESKLHEDDTRSADTSLEEGSTSSISPSKLSNLERTGNSFSNENGSVLSFNKGGSLRLSKKEMSVLSTYQSNELGSDSLVSVARESPKIMDRKNSFLGKLFSKNKIKQEAKKPEIGTFSAQFPPPELLESTNTYQGQQSPNQTSSSPHLSKNDRQTSPIFQIKQETQQAQLYSVVNKGIPRGNIPAKADSVYKCPPPPLPYRPPHPPNPYSFNNTQIINVNQSNEKSTTCDSNDNSPGFSSYNDYHQHSPKNYSSSGSSSSGPSSSIHLKNRNPSSPPQQMFNRTNSHLNPHKPPRIDTIHNNRNLTQEVIYEVESVIGEEERRSPIYSTNKDENPCHDEEKDVLTEEETIFAPRKMATKMVHASTSSDYPSLSDLNIKDMSNQNFKSLTAQKLMAGLSFNSIDTLLEVNAAAEVRNRINESTETIDFCIHVAFAANTPHLNY</sequence>
<dbReference type="PANTHER" id="PTHR22437:SF0">
    <property type="entry name" value="FI21431P1"/>
    <property type="match status" value="1"/>
</dbReference>
<feature type="compositionally biased region" description="Polar residues" evidence="1">
    <location>
        <begin position="333"/>
        <end position="366"/>
    </location>
</feature>
<feature type="region of interest" description="Disordered" evidence="1">
    <location>
        <begin position="432"/>
        <end position="473"/>
    </location>
</feature>
<evidence type="ECO:0000256" key="1">
    <source>
        <dbReference type="SAM" id="MobiDB-lite"/>
    </source>
</evidence>
<dbReference type="Proteomes" id="UP000675881">
    <property type="component" value="Chromosome 9"/>
</dbReference>
<feature type="compositionally biased region" description="Pro residues" evidence="1">
    <location>
        <begin position="514"/>
        <end position="529"/>
    </location>
</feature>
<reference evidence="3" key="1">
    <citation type="submission" date="2021-02" db="EMBL/GenBank/DDBJ databases">
        <authorList>
            <person name="Bekaert M."/>
        </authorList>
    </citation>
    <scope>NUCLEOTIDE SEQUENCE</scope>
    <source>
        <strain evidence="3">IoA-00</strain>
    </source>
</reference>
<organism evidence="3 4">
    <name type="scientific">Lepeophtheirus salmonis</name>
    <name type="common">Salmon louse</name>
    <name type="synonym">Caligus salmonis</name>
    <dbReference type="NCBI Taxonomy" id="72036"/>
    <lineage>
        <taxon>Eukaryota</taxon>
        <taxon>Metazoa</taxon>
        <taxon>Ecdysozoa</taxon>
        <taxon>Arthropoda</taxon>
        <taxon>Crustacea</taxon>
        <taxon>Multicrustacea</taxon>
        <taxon>Hexanauplia</taxon>
        <taxon>Copepoda</taxon>
        <taxon>Siphonostomatoida</taxon>
        <taxon>Caligidae</taxon>
        <taxon>Lepeophtheirus</taxon>
    </lineage>
</organism>
<evidence type="ECO:0000259" key="2">
    <source>
        <dbReference type="Pfam" id="PF10264"/>
    </source>
</evidence>
<evidence type="ECO:0000313" key="3">
    <source>
        <dbReference type="EMBL" id="CAF3046403.1"/>
    </source>
</evidence>
<name>A0A7R8D788_LEPSM</name>
<proteinExistence type="predicted"/>
<feature type="region of interest" description="Disordered" evidence="1">
    <location>
        <begin position="507"/>
        <end position="620"/>
    </location>
</feature>
<dbReference type="OrthoDB" id="10020110at2759"/>
<keyword evidence="4" id="KW-1185">Reference proteome</keyword>
<dbReference type="InterPro" id="IPR019391">
    <property type="entry name" value="Storkhead-box_WHD"/>
</dbReference>
<dbReference type="GO" id="GO:0005737">
    <property type="term" value="C:cytoplasm"/>
    <property type="evidence" value="ECO:0007669"/>
    <property type="project" value="TreeGrafter"/>
</dbReference>
<dbReference type="PANTHER" id="PTHR22437">
    <property type="entry name" value="WINGED HELIX DOMAIN-CONTAINING PROTEIN"/>
    <property type="match status" value="1"/>
</dbReference>
<feature type="compositionally biased region" description="Polar residues" evidence="1">
    <location>
        <begin position="592"/>
        <end position="609"/>
    </location>
</feature>
<feature type="compositionally biased region" description="Polar residues" evidence="1">
    <location>
        <begin position="449"/>
        <end position="473"/>
    </location>
</feature>
<dbReference type="Pfam" id="PF10264">
    <property type="entry name" value="WHD_Storkhead"/>
    <property type="match status" value="1"/>
</dbReference>
<accession>A0A7R8D788</accession>
<feature type="compositionally biased region" description="Low complexity" evidence="1">
    <location>
        <begin position="574"/>
        <end position="586"/>
    </location>
</feature>
<feature type="region of interest" description="Disordered" evidence="1">
    <location>
        <begin position="305"/>
        <end position="366"/>
    </location>
</feature>
<feature type="compositionally biased region" description="Polar residues" evidence="1">
    <location>
        <begin position="530"/>
        <end position="564"/>
    </location>
</feature>
<feature type="domain" description="Winged helix Storkhead-box1" evidence="2">
    <location>
        <begin position="199"/>
        <end position="278"/>
    </location>
</feature>
<dbReference type="GO" id="GO:0006357">
    <property type="term" value="P:regulation of transcription by RNA polymerase II"/>
    <property type="evidence" value="ECO:0007669"/>
    <property type="project" value="InterPro"/>
</dbReference>
<feature type="compositionally biased region" description="Basic and acidic residues" evidence="1">
    <location>
        <begin position="311"/>
        <end position="332"/>
    </location>
</feature>
<protein>
    <submittedName>
        <fullName evidence="3">(salmon louse) hypothetical protein</fullName>
    </submittedName>
</protein>
<dbReference type="EMBL" id="HG994588">
    <property type="protein sequence ID" value="CAF3046403.1"/>
    <property type="molecule type" value="Genomic_DNA"/>
</dbReference>
<dbReference type="InterPro" id="IPR040126">
    <property type="entry name" value="STOX1/2"/>
</dbReference>
<dbReference type="AlphaFoldDB" id="A0A7R8D788"/>